<reference evidence="8" key="1">
    <citation type="submission" date="2025-08" db="UniProtKB">
        <authorList>
            <consortium name="RefSeq"/>
        </authorList>
    </citation>
    <scope>IDENTIFICATION</scope>
</reference>
<dbReference type="RefSeq" id="XP_004441653.1">
    <property type="nucleotide sequence ID" value="XM_004441596.1"/>
</dbReference>
<name>A0ABM0I6U5_CERSS</name>
<proteinExistence type="inferred from homology"/>
<dbReference type="PANTHER" id="PTHR31943">
    <property type="entry name" value="INTERLEUKIN-28 AND 29"/>
    <property type="match status" value="1"/>
</dbReference>
<evidence type="ECO:0000256" key="6">
    <source>
        <dbReference type="ARBA" id="ARBA00023118"/>
    </source>
</evidence>
<dbReference type="InterPro" id="IPR038326">
    <property type="entry name" value="IFN-lambda_sf"/>
</dbReference>
<evidence type="ECO:0000256" key="5">
    <source>
        <dbReference type="ARBA" id="ARBA00022729"/>
    </source>
</evidence>
<dbReference type="PANTHER" id="PTHR31943:SF1">
    <property type="entry name" value="INTERFERON LAMBDA-2-RELATED"/>
    <property type="match status" value="1"/>
</dbReference>
<keyword evidence="7" id="KW-1185">Reference proteome</keyword>
<keyword evidence="4" id="KW-0964">Secreted</keyword>
<keyword evidence="6" id="KW-0051">Antiviral defense</keyword>
<dbReference type="GeneID" id="101408347"/>
<sequence length="166" mass="18855">MALRVPSINTDPDPAFTSYQKLCVFTCHQCAEESFLPKHNRSCGSRPFPRTWHLKQLQVWERPVALEAELALTLKVLGTMADSSLGDILDQPLHTLSLIHSQLQACVPAQPTVGPRPRGRLHQWLHRLLEAPRKEFRGCLQASVMFNLLRLLTQDLKRVADRDLCV</sequence>
<dbReference type="Pfam" id="PF15177">
    <property type="entry name" value="IL28A"/>
    <property type="match status" value="1"/>
</dbReference>
<gene>
    <name evidence="8" type="primary">LOC101408347</name>
</gene>
<organism evidence="7 8">
    <name type="scientific">Ceratotherium simum simum</name>
    <name type="common">Southern white rhinoceros</name>
    <dbReference type="NCBI Taxonomy" id="73337"/>
    <lineage>
        <taxon>Eukaryota</taxon>
        <taxon>Metazoa</taxon>
        <taxon>Chordata</taxon>
        <taxon>Craniata</taxon>
        <taxon>Vertebrata</taxon>
        <taxon>Euteleostomi</taxon>
        <taxon>Mammalia</taxon>
        <taxon>Eutheria</taxon>
        <taxon>Laurasiatheria</taxon>
        <taxon>Perissodactyla</taxon>
        <taxon>Rhinocerotidae</taxon>
        <taxon>Ceratotherium</taxon>
    </lineage>
</organism>
<comment type="subcellular location">
    <subcellularLocation>
        <location evidence="1">Secreted</location>
    </subcellularLocation>
</comment>
<evidence type="ECO:0000256" key="3">
    <source>
        <dbReference type="ARBA" id="ARBA00022514"/>
    </source>
</evidence>
<evidence type="ECO:0000256" key="2">
    <source>
        <dbReference type="ARBA" id="ARBA00008717"/>
    </source>
</evidence>
<accession>A0ABM0I6U5</accession>
<protein>
    <submittedName>
        <fullName evidence="8">Interferon lambda-1-like</fullName>
    </submittedName>
</protein>
<keyword evidence="5" id="KW-0732">Signal</keyword>
<keyword evidence="3" id="KW-0202">Cytokine</keyword>
<dbReference type="Gene3D" id="1.20.1250.60">
    <property type="entry name" value="Interferon lambda"/>
    <property type="match status" value="1"/>
</dbReference>
<evidence type="ECO:0000313" key="8">
    <source>
        <dbReference type="RefSeq" id="XP_004441653.1"/>
    </source>
</evidence>
<comment type="similarity">
    <text evidence="2">Belongs to the lambda interferon family.</text>
</comment>
<dbReference type="InterPro" id="IPR029177">
    <property type="entry name" value="INF_lambda"/>
</dbReference>
<evidence type="ECO:0000256" key="4">
    <source>
        <dbReference type="ARBA" id="ARBA00022525"/>
    </source>
</evidence>
<dbReference type="Proteomes" id="UP000694910">
    <property type="component" value="Unplaced"/>
</dbReference>
<evidence type="ECO:0000313" key="7">
    <source>
        <dbReference type="Proteomes" id="UP000694910"/>
    </source>
</evidence>
<evidence type="ECO:0000256" key="1">
    <source>
        <dbReference type="ARBA" id="ARBA00004613"/>
    </source>
</evidence>